<dbReference type="InterPro" id="IPR002524">
    <property type="entry name" value="Cation_efflux"/>
</dbReference>
<dbReference type="GO" id="GO:0015086">
    <property type="term" value="F:cadmium ion transmembrane transporter activity"/>
    <property type="evidence" value="ECO:0007669"/>
    <property type="project" value="TreeGrafter"/>
</dbReference>
<feature type="transmembrane region" description="Helical" evidence="7">
    <location>
        <begin position="152"/>
        <end position="174"/>
    </location>
</feature>
<evidence type="ECO:0000259" key="9">
    <source>
        <dbReference type="Pfam" id="PF16916"/>
    </source>
</evidence>
<dbReference type="Proteomes" id="UP000580856">
    <property type="component" value="Unassembled WGS sequence"/>
</dbReference>
<dbReference type="Pfam" id="PF01545">
    <property type="entry name" value="Cation_efflux"/>
    <property type="match status" value="1"/>
</dbReference>
<feature type="transmembrane region" description="Helical" evidence="7">
    <location>
        <begin position="109"/>
        <end position="131"/>
    </location>
</feature>
<keyword evidence="4 7" id="KW-0812">Transmembrane</keyword>
<dbReference type="SUPFAM" id="SSF160240">
    <property type="entry name" value="Cation efflux protein cytoplasmic domain-like"/>
    <property type="match status" value="1"/>
</dbReference>
<evidence type="ECO:0000259" key="8">
    <source>
        <dbReference type="Pfam" id="PF01545"/>
    </source>
</evidence>
<dbReference type="NCBIfam" id="TIGR01297">
    <property type="entry name" value="CDF"/>
    <property type="match status" value="1"/>
</dbReference>
<evidence type="ECO:0000256" key="1">
    <source>
        <dbReference type="ARBA" id="ARBA00004141"/>
    </source>
</evidence>
<feature type="transmembrane region" description="Helical" evidence="7">
    <location>
        <begin position="7"/>
        <end position="29"/>
    </location>
</feature>
<evidence type="ECO:0000256" key="2">
    <source>
        <dbReference type="ARBA" id="ARBA00008114"/>
    </source>
</evidence>
<evidence type="ECO:0000313" key="11">
    <source>
        <dbReference type="Proteomes" id="UP000580856"/>
    </source>
</evidence>
<proteinExistence type="inferred from homology"/>
<keyword evidence="6 7" id="KW-0472">Membrane</keyword>
<feature type="transmembrane region" description="Helical" evidence="7">
    <location>
        <begin position="41"/>
        <end position="61"/>
    </location>
</feature>
<name>A0A846QN54_9BACT</name>
<comment type="similarity">
    <text evidence="2">Belongs to the cation diffusion facilitator (CDF) transporter (TC 2.A.4) family.</text>
</comment>
<evidence type="ECO:0000313" key="10">
    <source>
        <dbReference type="EMBL" id="NJB66845.1"/>
    </source>
</evidence>
<dbReference type="Gene3D" id="1.20.1510.10">
    <property type="entry name" value="Cation efflux protein transmembrane domain"/>
    <property type="match status" value="1"/>
</dbReference>
<keyword evidence="11" id="KW-1185">Reference proteome</keyword>
<gene>
    <name evidence="10" type="ORF">GGQ74_000485</name>
</gene>
<dbReference type="InterPro" id="IPR027470">
    <property type="entry name" value="Cation_efflux_CTD"/>
</dbReference>
<dbReference type="PANTHER" id="PTHR43840:SF15">
    <property type="entry name" value="MITOCHONDRIAL METAL TRANSPORTER 1-RELATED"/>
    <property type="match status" value="1"/>
</dbReference>
<dbReference type="Pfam" id="PF16916">
    <property type="entry name" value="ZT_dimer"/>
    <property type="match status" value="1"/>
</dbReference>
<feature type="transmembrane region" description="Helical" evidence="7">
    <location>
        <begin position="73"/>
        <end position="97"/>
    </location>
</feature>
<protein>
    <submittedName>
        <fullName evidence="10">Cation diffusion facilitator family transporter</fullName>
    </submittedName>
</protein>
<dbReference type="GO" id="GO:0015093">
    <property type="term" value="F:ferrous iron transmembrane transporter activity"/>
    <property type="evidence" value="ECO:0007669"/>
    <property type="project" value="TreeGrafter"/>
</dbReference>
<dbReference type="EMBL" id="JAATJA010000001">
    <property type="protein sequence ID" value="NJB66845.1"/>
    <property type="molecule type" value="Genomic_DNA"/>
</dbReference>
<evidence type="ECO:0000256" key="3">
    <source>
        <dbReference type="ARBA" id="ARBA00022448"/>
    </source>
</evidence>
<comment type="subcellular location">
    <subcellularLocation>
        <location evidence="1">Membrane</location>
        <topology evidence="1">Multi-pass membrane protein</topology>
    </subcellularLocation>
</comment>
<keyword evidence="3" id="KW-0813">Transport</keyword>
<dbReference type="InterPro" id="IPR050291">
    <property type="entry name" value="CDF_Transporter"/>
</dbReference>
<dbReference type="GO" id="GO:0015341">
    <property type="term" value="F:zinc efflux antiporter activity"/>
    <property type="evidence" value="ECO:0007669"/>
    <property type="project" value="TreeGrafter"/>
</dbReference>
<dbReference type="SUPFAM" id="SSF161111">
    <property type="entry name" value="Cation efflux protein transmembrane domain-like"/>
    <property type="match status" value="1"/>
</dbReference>
<dbReference type="PANTHER" id="PTHR43840">
    <property type="entry name" value="MITOCHONDRIAL METAL TRANSPORTER 1-RELATED"/>
    <property type="match status" value="1"/>
</dbReference>
<reference evidence="10 11" key="1">
    <citation type="submission" date="2020-03" db="EMBL/GenBank/DDBJ databases">
        <title>Genomic Encyclopedia of Type Strains, Phase IV (KMG-IV): sequencing the most valuable type-strain genomes for metagenomic binning, comparative biology and taxonomic classification.</title>
        <authorList>
            <person name="Goeker M."/>
        </authorList>
    </citation>
    <scope>NUCLEOTIDE SEQUENCE [LARGE SCALE GENOMIC DNA]</scope>
    <source>
        <strain evidence="10 11">DSM 24233</strain>
    </source>
</reference>
<accession>A0A846QN54</accession>
<dbReference type="GO" id="GO:0006882">
    <property type="term" value="P:intracellular zinc ion homeostasis"/>
    <property type="evidence" value="ECO:0007669"/>
    <property type="project" value="TreeGrafter"/>
</dbReference>
<evidence type="ECO:0000256" key="6">
    <source>
        <dbReference type="ARBA" id="ARBA00023136"/>
    </source>
</evidence>
<dbReference type="InterPro" id="IPR058533">
    <property type="entry name" value="Cation_efflux_TM"/>
</dbReference>
<organism evidence="10 11">
    <name type="scientific">Desulfobaculum xiamenense</name>
    <dbReference type="NCBI Taxonomy" id="995050"/>
    <lineage>
        <taxon>Bacteria</taxon>
        <taxon>Pseudomonadati</taxon>
        <taxon>Thermodesulfobacteriota</taxon>
        <taxon>Desulfovibrionia</taxon>
        <taxon>Desulfovibrionales</taxon>
        <taxon>Desulfovibrionaceae</taxon>
        <taxon>Desulfobaculum</taxon>
    </lineage>
</organism>
<evidence type="ECO:0000256" key="7">
    <source>
        <dbReference type="SAM" id="Phobius"/>
    </source>
</evidence>
<comment type="caution">
    <text evidence="10">The sequence shown here is derived from an EMBL/GenBank/DDBJ whole genome shotgun (WGS) entry which is preliminary data.</text>
</comment>
<dbReference type="AlphaFoldDB" id="A0A846QN54"/>
<evidence type="ECO:0000256" key="5">
    <source>
        <dbReference type="ARBA" id="ARBA00022989"/>
    </source>
</evidence>
<keyword evidence="5 7" id="KW-1133">Transmembrane helix</keyword>
<evidence type="ECO:0000256" key="4">
    <source>
        <dbReference type="ARBA" id="ARBA00022692"/>
    </source>
</evidence>
<dbReference type="InterPro" id="IPR036837">
    <property type="entry name" value="Cation_efflux_CTD_sf"/>
</dbReference>
<sequence length="303" mass="33056">MTTQFRAITVSFVAGVCILLFKFAAYALSGSAALLSDALESIINVVASAFAMWSVHVSLTPPDENHPYGHGKIEYFSVLFEGALILLAAAGIVATSVPKVLHPQPLPKLDVAMAISAFASLLNLAVGLYLIRVGKRTATMTLTADGKHLITDVYTTAGVIAGLIVVRVTGYFWIDGAIACVLALHISRTGYDLVRQSIRGLMDEKDAGLVEELYAILADIRRPEWLSVHNVRAWRSGRSIHVDMHLVLPRKLSFEEAQINTHLIESEIRKRIPHVSDILVRTELCDERDCHVCPFGGCDIAGK</sequence>
<dbReference type="GO" id="GO:0005886">
    <property type="term" value="C:plasma membrane"/>
    <property type="evidence" value="ECO:0007669"/>
    <property type="project" value="TreeGrafter"/>
</dbReference>
<feature type="domain" description="Cation efflux protein cytoplasmic" evidence="9">
    <location>
        <begin position="210"/>
        <end position="283"/>
    </location>
</feature>
<dbReference type="Gene3D" id="3.30.70.1350">
    <property type="entry name" value="Cation efflux protein, cytoplasmic domain"/>
    <property type="match status" value="1"/>
</dbReference>
<dbReference type="InterPro" id="IPR027469">
    <property type="entry name" value="Cation_efflux_TMD_sf"/>
</dbReference>
<dbReference type="RefSeq" id="WP_245168097.1">
    <property type="nucleotide sequence ID" value="NZ_JAATJA010000001.1"/>
</dbReference>
<feature type="domain" description="Cation efflux protein transmembrane" evidence="8">
    <location>
        <begin position="8"/>
        <end position="202"/>
    </location>
</feature>